<evidence type="ECO:0000256" key="7">
    <source>
        <dbReference type="ARBA" id="ARBA00022989"/>
    </source>
</evidence>
<keyword evidence="6 12" id="KW-0812">Transmembrane</keyword>
<protein>
    <submittedName>
        <fullName evidence="16">Chemotaxis protein</fullName>
    </submittedName>
</protein>
<dbReference type="SMART" id="SM00304">
    <property type="entry name" value="HAMP"/>
    <property type="match status" value="1"/>
</dbReference>
<evidence type="ECO:0000259" key="13">
    <source>
        <dbReference type="PROSITE" id="PS50111"/>
    </source>
</evidence>
<dbReference type="GO" id="GO:0004888">
    <property type="term" value="F:transmembrane signaling receptor activity"/>
    <property type="evidence" value="ECO:0007669"/>
    <property type="project" value="InterPro"/>
</dbReference>
<dbReference type="PANTHER" id="PTHR32089">
    <property type="entry name" value="METHYL-ACCEPTING CHEMOTAXIS PROTEIN MCPB"/>
    <property type="match status" value="1"/>
</dbReference>
<dbReference type="CDD" id="cd11386">
    <property type="entry name" value="MCP_signal"/>
    <property type="match status" value="1"/>
</dbReference>
<keyword evidence="8 12" id="KW-0472">Membrane</keyword>
<dbReference type="GO" id="GO:0007165">
    <property type="term" value="P:signal transduction"/>
    <property type="evidence" value="ECO:0007669"/>
    <property type="project" value="UniProtKB-KW"/>
</dbReference>
<evidence type="ECO:0000256" key="10">
    <source>
        <dbReference type="ARBA" id="ARBA00029447"/>
    </source>
</evidence>
<evidence type="ECO:0000256" key="9">
    <source>
        <dbReference type="ARBA" id="ARBA00023224"/>
    </source>
</evidence>
<keyword evidence="4" id="KW-0145">Chemotaxis</keyword>
<dbReference type="InterPro" id="IPR004090">
    <property type="entry name" value="Chemotax_Me-accpt_rcpt"/>
</dbReference>
<evidence type="ECO:0000313" key="16">
    <source>
        <dbReference type="EMBL" id="AZV28946.1"/>
    </source>
</evidence>
<sequence>MKFKSIQFSVAALAGAIVLSVVAALVLYALFSGARTQEMVQQRTQAQFEQVIEQRLTSLAQTQVSQIQRELEAPLLIAGGLVRVNALLGTPGADGQPRLTVSREQLISLIKENVEKNPKILGTYIGWEKNALDHNDSAYVGTSVVGIDAANGRFLPWWFRNDDGTLGLDKLVDVDDQKVLSTGVRASEYYLCSKETKKSCVIDPAPYKVGDKIVMLASFIEPIMLNGVFQGIVGADLSVNFIQEMLLGANQKLYSGAGQMALIGGNGRIVAYTKDPSKFGEKVSDILDAQQIANMANLKRGEVTYTVNKEQGRIELYLPFGIGQTDARWTLMLQLPLDAVMADLQKLQGDLDAQRKSDTFGMAMVGLIIAGLGLLVIWLVGHGIARPLKQMVTMLDDIAQGEGDLTRRLTSDRKDELGSIAKGFNTFLAKLQGMITQVVSSVQSVSDSSEHTADIAIRTNIGIQKQMAEIDQVATAVQEMTATAQDVARNATQAAQAASHADQAASQGMQIVRDTSNSIGVLAVEIGKAVDVVQTLAKDSENINAILIAIRGIAEQTNLLALNAAIEAARAGEQGRGFAVVADEVRNLAQKTQKATEEIQSMIQQLQQGTRDVVRVMEDSQNRTDESVQHAAKAAEALETITQAVSVINDMNTQIASAAEEQSAVADDINRNVINIGQVANEVAGGADESSSASADLTKLAEQQRRLINQFKV</sequence>
<dbReference type="Pfam" id="PF00015">
    <property type="entry name" value="MCPsignal"/>
    <property type="match status" value="1"/>
</dbReference>
<evidence type="ECO:0000256" key="6">
    <source>
        <dbReference type="ARBA" id="ARBA00022692"/>
    </source>
</evidence>
<evidence type="ECO:0000259" key="14">
    <source>
        <dbReference type="PROSITE" id="PS50192"/>
    </source>
</evidence>
<dbReference type="Proteomes" id="UP000282760">
    <property type="component" value="Chromosome"/>
</dbReference>
<dbReference type="GO" id="GO:0005886">
    <property type="term" value="C:plasma membrane"/>
    <property type="evidence" value="ECO:0007669"/>
    <property type="project" value="UniProtKB-SubCell"/>
</dbReference>
<evidence type="ECO:0000256" key="5">
    <source>
        <dbReference type="ARBA" id="ARBA00022519"/>
    </source>
</evidence>
<dbReference type="AlphaFoldDB" id="A0A3T0JZV2"/>
<feature type="domain" description="HAMP" evidence="15">
    <location>
        <begin position="382"/>
        <end position="436"/>
    </location>
</feature>
<keyword evidence="9 11" id="KW-0807">Transducer</keyword>
<evidence type="ECO:0000313" key="17">
    <source>
        <dbReference type="Proteomes" id="UP000282760"/>
    </source>
</evidence>
<dbReference type="CDD" id="cd06225">
    <property type="entry name" value="HAMP"/>
    <property type="match status" value="1"/>
</dbReference>
<evidence type="ECO:0000259" key="15">
    <source>
        <dbReference type="PROSITE" id="PS50885"/>
    </source>
</evidence>
<feature type="domain" description="T-SNARE coiled-coil homology" evidence="14">
    <location>
        <begin position="628"/>
        <end position="673"/>
    </location>
</feature>
<dbReference type="EMBL" id="CP024646">
    <property type="protein sequence ID" value="AZV28946.1"/>
    <property type="molecule type" value="Genomic_DNA"/>
</dbReference>
<evidence type="ECO:0000256" key="11">
    <source>
        <dbReference type="PROSITE-ProRule" id="PRU00284"/>
    </source>
</evidence>
<dbReference type="PROSITE" id="PS50885">
    <property type="entry name" value="HAMP"/>
    <property type="match status" value="1"/>
</dbReference>
<organism evidence="16 17">
    <name type="scientific">Pseudomonas syringae</name>
    <dbReference type="NCBI Taxonomy" id="317"/>
    <lineage>
        <taxon>Bacteria</taxon>
        <taxon>Pseudomonadati</taxon>
        <taxon>Pseudomonadota</taxon>
        <taxon>Gammaproteobacteria</taxon>
        <taxon>Pseudomonadales</taxon>
        <taxon>Pseudomonadaceae</taxon>
        <taxon>Pseudomonas</taxon>
    </lineage>
</organism>
<feature type="transmembrane region" description="Helical" evidence="12">
    <location>
        <begin position="360"/>
        <end position="381"/>
    </location>
</feature>
<dbReference type="InterPro" id="IPR000727">
    <property type="entry name" value="T_SNARE_dom"/>
</dbReference>
<dbReference type="Gene3D" id="3.30.450.20">
    <property type="entry name" value="PAS domain"/>
    <property type="match status" value="1"/>
</dbReference>
<dbReference type="CDD" id="cd12913">
    <property type="entry name" value="PDC1_MCP_like"/>
    <property type="match status" value="1"/>
</dbReference>
<proteinExistence type="inferred from homology"/>
<keyword evidence="3" id="KW-0488">Methylation</keyword>
<keyword evidence="2" id="KW-1003">Cell membrane</keyword>
<dbReference type="InterPro" id="IPR004089">
    <property type="entry name" value="MCPsignal_dom"/>
</dbReference>
<dbReference type="PROSITE" id="PS50192">
    <property type="entry name" value="T_SNARE"/>
    <property type="match status" value="1"/>
</dbReference>
<reference evidence="16 17" key="1">
    <citation type="submission" date="2017-11" db="EMBL/GenBank/DDBJ databases">
        <title>Effect of PGPRs.</title>
        <authorList>
            <person name="Oliva R."/>
            <person name="Nong J."/>
            <person name="Roman V."/>
        </authorList>
    </citation>
    <scope>NUCLEOTIDE SEQUENCE [LARGE SCALE GENOMIC DNA]</scope>
    <source>
        <strain evidence="16">Inb918</strain>
    </source>
</reference>
<dbReference type="CDD" id="cd18774">
    <property type="entry name" value="PDC2_HK_sensor"/>
    <property type="match status" value="1"/>
</dbReference>
<feature type="domain" description="Methyl-accepting transducer" evidence="13">
    <location>
        <begin position="441"/>
        <end position="677"/>
    </location>
</feature>
<evidence type="ECO:0000256" key="12">
    <source>
        <dbReference type="SAM" id="Phobius"/>
    </source>
</evidence>
<dbReference type="SMART" id="SM00283">
    <property type="entry name" value="MA"/>
    <property type="match status" value="1"/>
</dbReference>
<accession>A0A3T0JZV2</accession>
<dbReference type="PROSITE" id="PS50111">
    <property type="entry name" value="CHEMOTAXIS_TRANSDUC_2"/>
    <property type="match status" value="1"/>
</dbReference>
<dbReference type="PANTHER" id="PTHR32089:SF119">
    <property type="entry name" value="METHYL-ACCEPTING CHEMOTAXIS PROTEIN CTPL"/>
    <property type="match status" value="1"/>
</dbReference>
<evidence type="ECO:0000256" key="4">
    <source>
        <dbReference type="ARBA" id="ARBA00022500"/>
    </source>
</evidence>
<comment type="subcellular location">
    <subcellularLocation>
        <location evidence="1">Cell inner membrane</location>
        <topology evidence="1">Multi-pass membrane protein</topology>
    </subcellularLocation>
</comment>
<evidence type="ECO:0000256" key="3">
    <source>
        <dbReference type="ARBA" id="ARBA00022481"/>
    </source>
</evidence>
<evidence type="ECO:0000256" key="1">
    <source>
        <dbReference type="ARBA" id="ARBA00004429"/>
    </source>
</evidence>
<dbReference type="Gene3D" id="1.10.287.950">
    <property type="entry name" value="Methyl-accepting chemotaxis protein"/>
    <property type="match status" value="1"/>
</dbReference>
<gene>
    <name evidence="16" type="ORF">CT157_23940</name>
</gene>
<evidence type="ECO:0000256" key="2">
    <source>
        <dbReference type="ARBA" id="ARBA00022475"/>
    </source>
</evidence>
<dbReference type="InterPro" id="IPR003660">
    <property type="entry name" value="HAMP_dom"/>
</dbReference>
<dbReference type="Pfam" id="PF00672">
    <property type="entry name" value="HAMP"/>
    <property type="match status" value="1"/>
</dbReference>
<dbReference type="SUPFAM" id="SSF58104">
    <property type="entry name" value="Methyl-accepting chemotaxis protein (MCP) signaling domain"/>
    <property type="match status" value="1"/>
</dbReference>
<comment type="similarity">
    <text evidence="10">Belongs to the methyl-accepting chemotaxis (MCP) protein family.</text>
</comment>
<keyword evidence="5" id="KW-0997">Cell inner membrane</keyword>
<name>A0A3T0JZV2_PSESX</name>
<dbReference type="PRINTS" id="PR00260">
    <property type="entry name" value="CHEMTRNSDUCR"/>
</dbReference>
<dbReference type="GO" id="GO:0006935">
    <property type="term" value="P:chemotaxis"/>
    <property type="evidence" value="ECO:0007669"/>
    <property type="project" value="UniProtKB-KW"/>
</dbReference>
<dbReference type="FunFam" id="1.10.287.950:FF:000001">
    <property type="entry name" value="Methyl-accepting chemotaxis sensory transducer"/>
    <property type="match status" value="1"/>
</dbReference>
<evidence type="ECO:0000256" key="8">
    <source>
        <dbReference type="ARBA" id="ARBA00023136"/>
    </source>
</evidence>
<keyword evidence="7 12" id="KW-1133">Transmembrane helix</keyword>